<sequence>MHKNRLAPARLFPACLILAAGLAGCASPLEQVAERARTEMIGMSDAQLKACAGEPTALNRENGIDLWSYFRETSRSATTISDVGYTPTGRAETSYDYFRYCEATFALQNGRVREVEFRGRTATGREIMEPCGAIVQRCLKGAQ</sequence>
<gene>
    <name evidence="2" type="ORF">FNB15_01595</name>
</gene>
<feature type="chain" id="PRO_5021926798" description="Outer membrane protein assembly factor BamE" evidence="1">
    <location>
        <begin position="26"/>
        <end position="143"/>
    </location>
</feature>
<dbReference type="AlphaFoldDB" id="A0A516GWZ2"/>
<dbReference type="Proteomes" id="UP000317496">
    <property type="component" value="Chromosome"/>
</dbReference>
<dbReference type="OrthoDB" id="7348069at2"/>
<evidence type="ECO:0000313" key="2">
    <source>
        <dbReference type="EMBL" id="QDO96048.1"/>
    </source>
</evidence>
<dbReference type="RefSeq" id="WP_144067029.1">
    <property type="nucleotide sequence ID" value="NZ_CP041636.1"/>
</dbReference>
<evidence type="ECO:0000313" key="3">
    <source>
        <dbReference type="Proteomes" id="UP000317496"/>
    </source>
</evidence>
<proteinExistence type="predicted"/>
<organism evidence="2 3">
    <name type="scientific">Ferrovibrio terrae</name>
    <dbReference type="NCBI Taxonomy" id="2594003"/>
    <lineage>
        <taxon>Bacteria</taxon>
        <taxon>Pseudomonadati</taxon>
        <taxon>Pseudomonadota</taxon>
        <taxon>Alphaproteobacteria</taxon>
        <taxon>Rhodospirillales</taxon>
        <taxon>Rhodospirillaceae</taxon>
        <taxon>Ferrovibrio</taxon>
    </lineage>
</organism>
<evidence type="ECO:0000256" key="1">
    <source>
        <dbReference type="SAM" id="SignalP"/>
    </source>
</evidence>
<keyword evidence="3" id="KW-1185">Reference proteome</keyword>
<feature type="signal peptide" evidence="1">
    <location>
        <begin position="1"/>
        <end position="25"/>
    </location>
</feature>
<accession>A0A516GWZ2</accession>
<dbReference type="KEGG" id="fer:FNB15_01595"/>
<reference evidence="2 3" key="1">
    <citation type="submission" date="2019-07" db="EMBL/GenBank/DDBJ databases">
        <title>Genome sequencing for Ferrovibrio sp. K5.</title>
        <authorList>
            <person name="Park S.-J."/>
        </authorList>
    </citation>
    <scope>NUCLEOTIDE SEQUENCE [LARGE SCALE GENOMIC DNA]</scope>
    <source>
        <strain evidence="2 3">K5</strain>
    </source>
</reference>
<dbReference type="PROSITE" id="PS51257">
    <property type="entry name" value="PROKAR_LIPOPROTEIN"/>
    <property type="match status" value="1"/>
</dbReference>
<dbReference type="EMBL" id="CP041636">
    <property type="protein sequence ID" value="QDO96048.1"/>
    <property type="molecule type" value="Genomic_DNA"/>
</dbReference>
<keyword evidence="1" id="KW-0732">Signal</keyword>
<protein>
    <recommendedName>
        <fullName evidence="4">Outer membrane protein assembly factor BamE</fullName>
    </recommendedName>
</protein>
<evidence type="ECO:0008006" key="4">
    <source>
        <dbReference type="Google" id="ProtNLM"/>
    </source>
</evidence>
<name>A0A516GWZ2_9PROT</name>